<feature type="signal peptide" evidence="7">
    <location>
        <begin position="1"/>
        <end position="24"/>
    </location>
</feature>
<gene>
    <name evidence="8" type="primary">AVEN_175997_1</name>
    <name evidence="8" type="ORF">TNIN_493981</name>
</gene>
<dbReference type="AlphaFoldDB" id="A0A8X6X9T9"/>
<organism evidence="8 9">
    <name type="scientific">Trichonephila inaurata madagascariensis</name>
    <dbReference type="NCBI Taxonomy" id="2747483"/>
    <lineage>
        <taxon>Eukaryota</taxon>
        <taxon>Metazoa</taxon>
        <taxon>Ecdysozoa</taxon>
        <taxon>Arthropoda</taxon>
        <taxon>Chelicerata</taxon>
        <taxon>Arachnida</taxon>
        <taxon>Araneae</taxon>
        <taxon>Araneomorphae</taxon>
        <taxon>Entelegynae</taxon>
        <taxon>Araneoidea</taxon>
        <taxon>Nephilidae</taxon>
        <taxon>Trichonephila</taxon>
        <taxon>Trichonephila inaurata</taxon>
    </lineage>
</organism>
<evidence type="ECO:0000313" key="8">
    <source>
        <dbReference type="EMBL" id="GFY48861.1"/>
    </source>
</evidence>
<comment type="similarity">
    <text evidence="2">Belongs to the FARP (FMRFamide related peptide) family.</text>
</comment>
<evidence type="ECO:0000313" key="9">
    <source>
        <dbReference type="Proteomes" id="UP000886998"/>
    </source>
</evidence>
<dbReference type="InterPro" id="IPR002544">
    <property type="entry name" value="FMRFamid-related_peptide-like"/>
</dbReference>
<comment type="caution">
    <text evidence="8">The sequence shown here is derived from an EMBL/GenBank/DDBJ whole genome shotgun (WGS) entry which is preliminary data.</text>
</comment>
<protein>
    <submittedName>
        <fullName evidence="8">Uncharacterized protein</fullName>
    </submittedName>
</protein>
<dbReference type="PANTHER" id="PTHR20986">
    <property type="entry name" value="FMRFAMIDE-RELATED PEPTIDES"/>
    <property type="match status" value="1"/>
</dbReference>
<name>A0A8X6X9T9_9ARAC</name>
<evidence type="ECO:0000256" key="2">
    <source>
        <dbReference type="ARBA" id="ARBA00006356"/>
    </source>
</evidence>
<evidence type="ECO:0000256" key="4">
    <source>
        <dbReference type="ARBA" id="ARBA00022815"/>
    </source>
</evidence>
<dbReference type="GO" id="GO:0007218">
    <property type="term" value="P:neuropeptide signaling pathway"/>
    <property type="evidence" value="ECO:0007669"/>
    <property type="project" value="UniProtKB-KW"/>
</dbReference>
<feature type="compositionally biased region" description="Polar residues" evidence="6">
    <location>
        <begin position="475"/>
        <end position="491"/>
    </location>
</feature>
<keyword evidence="3" id="KW-0964">Secreted</keyword>
<evidence type="ECO:0000256" key="3">
    <source>
        <dbReference type="ARBA" id="ARBA00022525"/>
    </source>
</evidence>
<feature type="region of interest" description="Disordered" evidence="6">
    <location>
        <begin position="574"/>
        <end position="637"/>
    </location>
</feature>
<feature type="compositionally biased region" description="Basic and acidic residues" evidence="6">
    <location>
        <begin position="574"/>
        <end position="592"/>
    </location>
</feature>
<dbReference type="InterPro" id="IPR051041">
    <property type="entry name" value="FMRFamide-related_np"/>
</dbReference>
<dbReference type="Proteomes" id="UP000886998">
    <property type="component" value="Unassembled WGS sequence"/>
</dbReference>
<dbReference type="Pfam" id="PF01581">
    <property type="entry name" value="FARP"/>
    <property type="match status" value="2"/>
</dbReference>
<evidence type="ECO:0000256" key="6">
    <source>
        <dbReference type="SAM" id="MobiDB-lite"/>
    </source>
</evidence>
<reference evidence="8" key="1">
    <citation type="submission" date="2020-08" db="EMBL/GenBank/DDBJ databases">
        <title>Multicomponent nature underlies the extraordinary mechanical properties of spider dragline silk.</title>
        <authorList>
            <person name="Kono N."/>
            <person name="Nakamura H."/>
            <person name="Mori M."/>
            <person name="Yoshida Y."/>
            <person name="Ohtoshi R."/>
            <person name="Malay A.D."/>
            <person name="Moran D.A.P."/>
            <person name="Tomita M."/>
            <person name="Numata K."/>
            <person name="Arakawa K."/>
        </authorList>
    </citation>
    <scope>NUCLEOTIDE SEQUENCE</scope>
</reference>
<feature type="region of interest" description="Disordered" evidence="6">
    <location>
        <begin position="929"/>
        <end position="966"/>
    </location>
</feature>
<feature type="region of interest" description="Disordered" evidence="6">
    <location>
        <begin position="678"/>
        <end position="740"/>
    </location>
</feature>
<feature type="chain" id="PRO_5036488062" evidence="7">
    <location>
        <begin position="25"/>
        <end position="1162"/>
    </location>
</feature>
<dbReference type="GO" id="GO:0005576">
    <property type="term" value="C:extracellular region"/>
    <property type="evidence" value="ECO:0007669"/>
    <property type="project" value="UniProtKB-SubCell"/>
</dbReference>
<feature type="region of interest" description="Disordered" evidence="6">
    <location>
        <begin position="154"/>
        <end position="187"/>
    </location>
</feature>
<feature type="region of interest" description="Disordered" evidence="6">
    <location>
        <begin position="296"/>
        <end position="390"/>
    </location>
</feature>
<feature type="compositionally biased region" description="Basic and acidic residues" evidence="6">
    <location>
        <begin position="685"/>
        <end position="725"/>
    </location>
</feature>
<dbReference type="OrthoDB" id="6426142at2759"/>
<evidence type="ECO:0000256" key="5">
    <source>
        <dbReference type="ARBA" id="ARBA00023320"/>
    </source>
</evidence>
<feature type="compositionally biased region" description="Basic and acidic residues" evidence="6">
    <location>
        <begin position="157"/>
        <end position="170"/>
    </location>
</feature>
<keyword evidence="4" id="KW-0027">Amidation</keyword>
<keyword evidence="9" id="KW-1185">Reference proteome</keyword>
<keyword evidence="5" id="KW-0527">Neuropeptide</keyword>
<evidence type="ECO:0000256" key="1">
    <source>
        <dbReference type="ARBA" id="ARBA00004613"/>
    </source>
</evidence>
<comment type="subcellular location">
    <subcellularLocation>
        <location evidence="1">Secreted</location>
    </subcellularLocation>
</comment>
<sequence>MEKKTLALQAICLVCCMLLEPGLSEQPLSNNQDHVPKTSTNTVEHLKNDSSVNTTTEHPIMKSAAFRNRRDVNSGSKQFSFQEGNRVLDPVFQYNDQIMRNLLQNHSPKPLNYARSHFFLNLLRPLDRRTRYNAWDDHSVMHFGKRSVSLTDSQNNIDKEINGSDSKESDVEQLGNKENPNLDKRSLDSWTDHNVLHFGKRSGEESGSEIVSAINKKEIEKLDGDEHSTMHFGKRDDEPWHNMMSFGKRAENPFSEHSTMHFGKRDDEPWHNMMSFGKRAENPFSEHSTMHFGKRSIDEPWHNKMSFGKKSENPWNEHNTMHFGKRDDDPWHNMMSFGKKSENPFSEHSTMHFGKRDDDPWHSMMSFGKRGENPFSDHSTMHFGKRDDEPWHNMMSFGKKSENTWENHNTLHFGKKADIQSEQNLGIIEHASDSDENIDQVANKEKPNPKLLQNSESDIKHIKKRSIDSLESETHAVQSYAPNKNNKQSPQFRKKDDSWNSHNTMHFGKKSMWWKSPNSVYFGKKFDPWNTHNTMHFGKKSDYWDTHNTMHFGKRSESWDSQKAVQDVINNMKLKTDINKNEPESESERNGKEPPIQFSSAKKEEMQTSVMEKRSVNELARKSYANRNSKQGSDSDIKIKKQQVKILKLKQRKKRSLKATDFGNQSVNKRILNVKKTKIFNSPFSKDHNNRKTSNEMDKDDPDTSTKENRGEIHLSKRSVEKISFENDNQNQGEDSKEEPSTAIILRLVKNSIEFDDGENKNFDIPQMDKRFENPWDNHNTMHFGKKSDPWESHTMHFGKKFDPWELHNTMHFGKRSDPWESHNTMHFGKRSDPWESHTLHFGKKSDPWESHTLHFGKKFDPWEPHNTLYFGKKSYPWELHNNMHFGKKSDPWESHNTLHFGKRSDPWESHNTLHFGKKRDPWENHSTLHFGKREDREAENSDNVLDSSKEDASYSNKKFNSRETPTKLDSKMKDLEVLVPLPSYWKESNLKNFEKGSESFEDLKSSEDNSEIGITKNMEPTLFDLTFPESKVSEALKILDDMHQNAVDSEKQDEMFSVRQPGQVLTDDFNIPLNADKKLLAIGLQDSNFSKVKQKIKKAGIKRYWAPFQGPKSIVYPHAWLASQIRRSVIPKSTDKTRIYETRMAEKKEDPVNSFMHFGRR</sequence>
<dbReference type="SMART" id="SM00029">
    <property type="entry name" value="GASTRIN"/>
    <property type="match status" value="15"/>
</dbReference>
<keyword evidence="7" id="KW-0732">Signal</keyword>
<dbReference type="EMBL" id="BMAV01006677">
    <property type="protein sequence ID" value="GFY48861.1"/>
    <property type="molecule type" value="Genomic_DNA"/>
</dbReference>
<evidence type="ECO:0000256" key="7">
    <source>
        <dbReference type="SAM" id="SignalP"/>
    </source>
</evidence>
<proteinExistence type="inferred from homology"/>
<feature type="region of interest" description="Disordered" evidence="6">
    <location>
        <begin position="466"/>
        <end position="501"/>
    </location>
</feature>
<feature type="compositionally biased region" description="Basic and acidic residues" evidence="6">
    <location>
        <begin position="601"/>
        <end position="621"/>
    </location>
</feature>
<dbReference type="PANTHER" id="PTHR20986:SF16">
    <property type="entry name" value="FMRFAMIDE-LIKE NEUROPEPTIDES 7"/>
    <property type="match status" value="1"/>
</dbReference>
<accession>A0A8X6X9T9</accession>